<proteinExistence type="predicted"/>
<dbReference type="GO" id="GO:0008028">
    <property type="term" value="F:monocarboxylic acid transmembrane transporter activity"/>
    <property type="evidence" value="ECO:0007669"/>
    <property type="project" value="TreeGrafter"/>
</dbReference>
<name>A0A9C6XUV2_FRAOC</name>
<dbReference type="PANTHER" id="PTHR11360:SF237">
    <property type="entry name" value="MONOCARBOXYLATE TRANSPORTER 12-B-LIKE PROTEIN"/>
    <property type="match status" value="1"/>
</dbReference>
<keyword evidence="3" id="KW-1185">Reference proteome</keyword>
<reference evidence="4" key="1">
    <citation type="submission" date="2025-08" db="UniProtKB">
        <authorList>
            <consortium name="RefSeq"/>
        </authorList>
    </citation>
    <scope>IDENTIFICATION</scope>
    <source>
        <tissue evidence="4">Whole organism</tissue>
    </source>
</reference>
<organism evidence="3 4">
    <name type="scientific">Frankliniella occidentalis</name>
    <name type="common">Western flower thrips</name>
    <name type="synonym">Euthrips occidentalis</name>
    <dbReference type="NCBI Taxonomy" id="133901"/>
    <lineage>
        <taxon>Eukaryota</taxon>
        <taxon>Metazoa</taxon>
        <taxon>Ecdysozoa</taxon>
        <taxon>Arthropoda</taxon>
        <taxon>Hexapoda</taxon>
        <taxon>Insecta</taxon>
        <taxon>Pterygota</taxon>
        <taxon>Neoptera</taxon>
        <taxon>Paraneoptera</taxon>
        <taxon>Thysanoptera</taxon>
        <taxon>Terebrantia</taxon>
        <taxon>Thripoidea</taxon>
        <taxon>Thripidae</taxon>
        <taxon>Frankliniella</taxon>
    </lineage>
</organism>
<evidence type="ECO:0000256" key="2">
    <source>
        <dbReference type="SAM" id="Phobius"/>
    </source>
</evidence>
<dbReference type="AlphaFoldDB" id="A0A9C6XUV2"/>
<feature type="transmembrane region" description="Helical" evidence="2">
    <location>
        <begin position="56"/>
        <end position="75"/>
    </location>
</feature>
<feature type="transmembrane region" description="Helical" evidence="2">
    <location>
        <begin position="107"/>
        <end position="128"/>
    </location>
</feature>
<dbReference type="Gene3D" id="1.20.1250.20">
    <property type="entry name" value="MFS general substrate transporter like domains"/>
    <property type="match status" value="1"/>
</dbReference>
<dbReference type="OrthoDB" id="410267at2759"/>
<feature type="transmembrane region" description="Helical" evidence="2">
    <location>
        <begin position="172"/>
        <end position="190"/>
    </location>
</feature>
<feature type="region of interest" description="Disordered" evidence="1">
    <location>
        <begin position="196"/>
        <end position="227"/>
    </location>
</feature>
<accession>A0A9C6XUV2</accession>
<evidence type="ECO:0000313" key="3">
    <source>
        <dbReference type="Proteomes" id="UP000504606"/>
    </source>
</evidence>
<keyword evidence="2" id="KW-1133">Transmembrane helix</keyword>
<gene>
    <name evidence="4" type="primary">LOC113213089</name>
</gene>
<sequence length="345" mass="36192">MGASPPAPPEGGYGWVIVGCYVANMACAIQLVQMMGLVLKDVFKSLDISDSEGTTIITLCQAVSFVLGVVAGPIIRRWGFRWAAAGGALLAAAGLALSSTARTFIEFTLYFSLLMASGLSLSYPAYIVALNTYFRSRRTLATAVAMALTGAAAILTPQVISAASGHFGPSGAMLALGGVLLQSLVGAVLLRPLPAARPPPPTTATPAAEAETPMLKTDLTQGEKAESSPPVRVYGALRSVVAFFDLELLRSPSFACLLVGTSLGLFADINFVQFLPFVLGRRGFSTREAADIMSVFGVTDTLCRLSAPLLHRACGRSSRFMYAATLGVFAATRTGEWSATKGYFI</sequence>
<feature type="transmembrane region" description="Helical" evidence="2">
    <location>
        <begin position="140"/>
        <end position="160"/>
    </location>
</feature>
<evidence type="ECO:0000256" key="1">
    <source>
        <dbReference type="SAM" id="MobiDB-lite"/>
    </source>
</evidence>
<dbReference type="InterPro" id="IPR050327">
    <property type="entry name" value="Proton-linked_MCT"/>
</dbReference>
<feature type="transmembrane region" description="Helical" evidence="2">
    <location>
        <begin position="12"/>
        <end position="36"/>
    </location>
</feature>
<dbReference type="Proteomes" id="UP000504606">
    <property type="component" value="Unplaced"/>
</dbReference>
<dbReference type="GeneID" id="113213089"/>
<dbReference type="SUPFAM" id="SSF103473">
    <property type="entry name" value="MFS general substrate transporter"/>
    <property type="match status" value="1"/>
</dbReference>
<feature type="transmembrane region" description="Helical" evidence="2">
    <location>
        <begin position="82"/>
        <end position="101"/>
    </location>
</feature>
<dbReference type="KEGG" id="foc:113213089"/>
<dbReference type="PANTHER" id="PTHR11360">
    <property type="entry name" value="MONOCARBOXYLATE TRANSPORTER"/>
    <property type="match status" value="1"/>
</dbReference>
<keyword evidence="2" id="KW-0812">Transmembrane</keyword>
<dbReference type="InterPro" id="IPR036259">
    <property type="entry name" value="MFS_trans_sf"/>
</dbReference>
<dbReference type="InterPro" id="IPR011701">
    <property type="entry name" value="MFS"/>
</dbReference>
<keyword evidence="2" id="KW-0472">Membrane</keyword>
<protein>
    <submittedName>
        <fullName evidence="4">Monocarboxylate transporter 11-like</fullName>
    </submittedName>
</protein>
<evidence type="ECO:0000313" key="4">
    <source>
        <dbReference type="RefSeq" id="XP_052132209.1"/>
    </source>
</evidence>
<dbReference type="Pfam" id="PF07690">
    <property type="entry name" value="MFS_1"/>
    <property type="match status" value="1"/>
</dbReference>
<dbReference type="RefSeq" id="XP_052132209.1">
    <property type="nucleotide sequence ID" value="XM_052276249.1"/>
</dbReference>
<feature type="compositionally biased region" description="Low complexity" evidence="1">
    <location>
        <begin position="204"/>
        <end position="213"/>
    </location>
</feature>